<dbReference type="Gene3D" id="2.40.50.140">
    <property type="entry name" value="Nucleic acid-binding proteins"/>
    <property type="match status" value="3"/>
</dbReference>
<dbReference type="PANTHER" id="PTHR47165:SF4">
    <property type="entry name" value="OS03G0429900 PROTEIN"/>
    <property type="match status" value="1"/>
</dbReference>
<evidence type="ECO:0000259" key="6">
    <source>
        <dbReference type="Pfam" id="PF08646"/>
    </source>
</evidence>
<dbReference type="CDD" id="cd04476">
    <property type="entry name" value="RPA1_DBD_C"/>
    <property type="match status" value="1"/>
</dbReference>
<evidence type="ECO:0000256" key="2">
    <source>
        <dbReference type="ARBA" id="ARBA00022723"/>
    </source>
</evidence>
<evidence type="ECO:0000256" key="4">
    <source>
        <dbReference type="ARBA" id="ARBA00022833"/>
    </source>
</evidence>
<dbReference type="GO" id="GO:0008270">
    <property type="term" value="F:zinc ion binding"/>
    <property type="evidence" value="ECO:0007669"/>
    <property type="project" value="UniProtKB-KW"/>
</dbReference>
<dbReference type="GO" id="GO:0003677">
    <property type="term" value="F:DNA binding"/>
    <property type="evidence" value="ECO:0007669"/>
    <property type="project" value="UniProtKB-KW"/>
</dbReference>
<comment type="similarity">
    <text evidence="1">Belongs to the replication factor A protein 1 family.</text>
</comment>
<organism evidence="8 9">
    <name type="scientific">Euplotes crassus</name>
    <dbReference type="NCBI Taxonomy" id="5936"/>
    <lineage>
        <taxon>Eukaryota</taxon>
        <taxon>Sar</taxon>
        <taxon>Alveolata</taxon>
        <taxon>Ciliophora</taxon>
        <taxon>Intramacronucleata</taxon>
        <taxon>Spirotrichea</taxon>
        <taxon>Hypotrichia</taxon>
        <taxon>Euplotida</taxon>
        <taxon>Euplotidae</taxon>
        <taxon>Moneuplotes</taxon>
    </lineage>
</organism>
<dbReference type="InterPro" id="IPR013955">
    <property type="entry name" value="Rep_factor-A_C"/>
</dbReference>
<dbReference type="InterPro" id="IPR047192">
    <property type="entry name" value="Euk_RPA1_DBD_C"/>
</dbReference>
<dbReference type="InterPro" id="IPR012340">
    <property type="entry name" value="NA-bd_OB-fold"/>
</dbReference>
<feature type="domain" description="Replication protein A OB" evidence="7">
    <location>
        <begin position="89"/>
        <end position="176"/>
    </location>
</feature>
<dbReference type="FunFam" id="2.40.50.140:FF:000041">
    <property type="entry name" value="Replication protein A subunit"/>
    <property type="match status" value="1"/>
</dbReference>
<reference evidence="8" key="1">
    <citation type="submission" date="2023-07" db="EMBL/GenBank/DDBJ databases">
        <authorList>
            <consortium name="AG Swart"/>
            <person name="Singh M."/>
            <person name="Singh A."/>
            <person name="Seah K."/>
            <person name="Emmerich C."/>
        </authorList>
    </citation>
    <scope>NUCLEOTIDE SEQUENCE</scope>
    <source>
        <strain evidence="8">DP1</strain>
    </source>
</reference>
<evidence type="ECO:0000259" key="7">
    <source>
        <dbReference type="Pfam" id="PF16900"/>
    </source>
</evidence>
<dbReference type="InterPro" id="IPR031657">
    <property type="entry name" value="REPA_OB_2"/>
</dbReference>
<dbReference type="Proteomes" id="UP001295684">
    <property type="component" value="Unassembled WGS sequence"/>
</dbReference>
<dbReference type="AlphaFoldDB" id="A0AAD1X8B8"/>
<keyword evidence="2" id="KW-0479">Metal-binding</keyword>
<comment type="caution">
    <text evidence="8">The sequence shown here is derived from an EMBL/GenBank/DDBJ whole genome shotgun (WGS) entry which is preliminary data.</text>
</comment>
<accession>A0AAD1X8B8</accession>
<proteinExistence type="inferred from homology"/>
<evidence type="ECO:0000313" key="9">
    <source>
        <dbReference type="Proteomes" id="UP001295684"/>
    </source>
</evidence>
<gene>
    <name evidence="8" type="ORF">ECRASSUSDP1_LOCUS2480</name>
</gene>
<evidence type="ECO:0000256" key="5">
    <source>
        <dbReference type="ARBA" id="ARBA00023125"/>
    </source>
</evidence>
<evidence type="ECO:0000256" key="3">
    <source>
        <dbReference type="ARBA" id="ARBA00022771"/>
    </source>
</evidence>
<keyword evidence="4" id="KW-0862">Zinc</keyword>
<dbReference type="Pfam" id="PF16900">
    <property type="entry name" value="REPA_OB_2"/>
    <property type="match status" value="1"/>
</dbReference>
<keyword evidence="5" id="KW-0238">DNA-binding</keyword>
<evidence type="ECO:0000256" key="1">
    <source>
        <dbReference type="ARBA" id="ARBA00005690"/>
    </source>
</evidence>
<protein>
    <submittedName>
        <fullName evidence="8">Uncharacterized protein</fullName>
    </submittedName>
</protein>
<feature type="domain" description="Replication factor A C-terminal" evidence="6">
    <location>
        <begin position="203"/>
        <end position="348"/>
    </location>
</feature>
<dbReference type="PANTHER" id="PTHR47165">
    <property type="entry name" value="OS03G0429900 PROTEIN"/>
    <property type="match status" value="1"/>
</dbReference>
<dbReference type="EMBL" id="CAMPGE010002369">
    <property type="protein sequence ID" value="CAI2361170.1"/>
    <property type="molecule type" value="Genomic_DNA"/>
</dbReference>
<keyword evidence="3" id="KW-0863">Zinc-finger</keyword>
<keyword evidence="9" id="KW-1185">Reference proteome</keyword>
<sequence>MGSKIQATFFNKAVDKFEGMIKEDRVYTFRKGMVKAANKKFTTIKNDYCLTFGPFSEIIQTENDAKISRNSFQFTKLSEIMKNELAITQTMKTQKFQCLDFIGIITSVGEVDSINLRNGQQKDKRDYEVADNSADGGLKVTVSIWGPKVSSLEFDVGQVVVIKDLKISPYKGVCLNGSDTNFFSDATSLRPKETSSLKACYYINARVELIRNDPKMVYMACPTCRKKLYEEDTSRSMYKCEKCDITTNEPVPTYFISVKFTDGTGSLWTKVYGNNALEIMGNTQPDELFKMFQNEDDEENDDVRKFLNTLNFKEYSVMIRPIINNYNGQESLNYLGSNIKTYSPEKNNHFLLQRLSLYQDL</sequence>
<dbReference type="SUPFAM" id="SSF50249">
    <property type="entry name" value="Nucleic acid-binding proteins"/>
    <property type="match status" value="3"/>
</dbReference>
<dbReference type="Pfam" id="PF08646">
    <property type="entry name" value="Rep_fac-A_C"/>
    <property type="match status" value="1"/>
</dbReference>
<name>A0AAD1X8B8_EUPCR</name>
<evidence type="ECO:0000313" key="8">
    <source>
        <dbReference type="EMBL" id="CAI2361170.1"/>
    </source>
</evidence>